<organism evidence="1 2">
    <name type="scientific">Clostridium faecium</name>
    <dbReference type="NCBI Taxonomy" id="2762223"/>
    <lineage>
        <taxon>Bacteria</taxon>
        <taxon>Bacillati</taxon>
        <taxon>Bacillota</taxon>
        <taxon>Clostridia</taxon>
        <taxon>Eubacteriales</taxon>
        <taxon>Clostridiaceae</taxon>
        <taxon>Clostridium</taxon>
    </lineage>
</organism>
<evidence type="ECO:0000313" key="1">
    <source>
        <dbReference type="EMBL" id="MBD8047652.1"/>
    </source>
</evidence>
<proteinExistence type="predicted"/>
<evidence type="ECO:0000313" key="2">
    <source>
        <dbReference type="Proteomes" id="UP000627166"/>
    </source>
</evidence>
<accession>A0ABR8YU37</accession>
<dbReference type="RefSeq" id="WP_191740615.1">
    <property type="nucleotide sequence ID" value="NZ_JACSQB010000091.1"/>
</dbReference>
<name>A0ABR8YU37_9CLOT</name>
<dbReference type="Proteomes" id="UP000627166">
    <property type="component" value="Unassembled WGS sequence"/>
</dbReference>
<comment type="caution">
    <text evidence="1">The sequence shown here is derived from an EMBL/GenBank/DDBJ whole genome shotgun (WGS) entry which is preliminary data.</text>
</comment>
<keyword evidence="2" id="KW-1185">Reference proteome</keyword>
<reference evidence="1 2" key="1">
    <citation type="submission" date="2020-08" db="EMBL/GenBank/DDBJ databases">
        <title>A Genomic Blueprint of the Chicken Gut Microbiome.</title>
        <authorList>
            <person name="Gilroy R."/>
            <person name="Ravi A."/>
            <person name="Getino M."/>
            <person name="Pursley I."/>
            <person name="Horton D.L."/>
            <person name="Alikhan N.-F."/>
            <person name="Baker D."/>
            <person name="Gharbi K."/>
            <person name="Hall N."/>
            <person name="Watson M."/>
            <person name="Adriaenssens E.M."/>
            <person name="Foster-Nyarko E."/>
            <person name="Jarju S."/>
            <person name="Secka A."/>
            <person name="Antonio M."/>
            <person name="Oren A."/>
            <person name="Chaudhuri R."/>
            <person name="La Ragione R.M."/>
            <person name="Hildebrand F."/>
            <person name="Pallen M.J."/>
        </authorList>
    </citation>
    <scope>NUCLEOTIDE SEQUENCE [LARGE SCALE GENOMIC DNA]</scope>
    <source>
        <strain evidence="1 2">N37</strain>
    </source>
</reference>
<protein>
    <submittedName>
        <fullName evidence="1">Uncharacterized protein</fullName>
    </submittedName>
</protein>
<gene>
    <name evidence="1" type="ORF">H9637_11475</name>
</gene>
<sequence length="66" mass="7877">MGNTSYKHSKKDDYFNSRLIEQAYGSDISHRKVEHNHPITNNLTPTMKNWVPMDEINREERKGFRL</sequence>
<dbReference type="EMBL" id="JACSQB010000091">
    <property type="protein sequence ID" value="MBD8047652.1"/>
    <property type="molecule type" value="Genomic_DNA"/>
</dbReference>